<keyword evidence="3" id="KW-1185">Reference proteome</keyword>
<keyword evidence="1" id="KW-0812">Transmembrane</keyword>
<evidence type="ECO:0000313" key="2">
    <source>
        <dbReference type="EMBL" id="GGF07324.1"/>
    </source>
</evidence>
<accession>A0A8J3E3K6</accession>
<feature type="transmembrane region" description="Helical" evidence="1">
    <location>
        <begin position="38"/>
        <end position="59"/>
    </location>
</feature>
<evidence type="ECO:0000313" key="3">
    <source>
        <dbReference type="Proteomes" id="UP000646365"/>
    </source>
</evidence>
<evidence type="ECO:0000256" key="1">
    <source>
        <dbReference type="SAM" id="Phobius"/>
    </source>
</evidence>
<proteinExistence type="predicted"/>
<keyword evidence="1" id="KW-1133">Transmembrane helix</keyword>
<gene>
    <name evidence="2" type="ORF">GCM10011611_10960</name>
</gene>
<keyword evidence="1" id="KW-0472">Membrane</keyword>
<reference evidence="2" key="1">
    <citation type="journal article" date="2014" name="Int. J. Syst. Evol. Microbiol.">
        <title>Complete genome sequence of Corynebacterium casei LMG S-19264T (=DSM 44701T), isolated from a smear-ripened cheese.</title>
        <authorList>
            <consortium name="US DOE Joint Genome Institute (JGI-PGF)"/>
            <person name="Walter F."/>
            <person name="Albersmeier A."/>
            <person name="Kalinowski J."/>
            <person name="Ruckert C."/>
        </authorList>
    </citation>
    <scope>NUCLEOTIDE SEQUENCE</scope>
    <source>
        <strain evidence="2">CGMCC 1.15725</strain>
    </source>
</reference>
<protein>
    <submittedName>
        <fullName evidence="2">Uncharacterized protein</fullName>
    </submittedName>
</protein>
<dbReference type="Proteomes" id="UP000646365">
    <property type="component" value="Unassembled WGS sequence"/>
</dbReference>
<name>A0A8J3E3K6_9PROT</name>
<reference evidence="2" key="2">
    <citation type="submission" date="2020-09" db="EMBL/GenBank/DDBJ databases">
        <authorList>
            <person name="Sun Q."/>
            <person name="Zhou Y."/>
        </authorList>
    </citation>
    <scope>NUCLEOTIDE SEQUENCE</scope>
    <source>
        <strain evidence="2">CGMCC 1.15725</strain>
    </source>
</reference>
<dbReference type="EMBL" id="BMJQ01000002">
    <property type="protein sequence ID" value="GGF07324.1"/>
    <property type="molecule type" value="Genomic_DNA"/>
</dbReference>
<dbReference type="AlphaFoldDB" id="A0A8J3E3K6"/>
<organism evidence="2 3">
    <name type="scientific">Aliidongia dinghuensis</name>
    <dbReference type="NCBI Taxonomy" id="1867774"/>
    <lineage>
        <taxon>Bacteria</taxon>
        <taxon>Pseudomonadati</taxon>
        <taxon>Pseudomonadota</taxon>
        <taxon>Alphaproteobacteria</taxon>
        <taxon>Rhodospirillales</taxon>
        <taxon>Dongiaceae</taxon>
        <taxon>Aliidongia</taxon>
    </lineage>
</organism>
<sequence length="68" mass="7576">MSAEIIAFPLKTPSCIDQQRWIPAPRPRQPEPMPVSGYLHLFGFLVVAVSSWFLIAGTVRRAASLLHC</sequence>
<dbReference type="RefSeq" id="WP_189043300.1">
    <property type="nucleotide sequence ID" value="NZ_BMJQ01000002.1"/>
</dbReference>
<comment type="caution">
    <text evidence="2">The sequence shown here is derived from an EMBL/GenBank/DDBJ whole genome shotgun (WGS) entry which is preliminary data.</text>
</comment>